<protein>
    <submittedName>
        <fullName evidence="1">Uncharacterized protein</fullName>
    </submittedName>
</protein>
<dbReference type="EMBL" id="CM047580">
    <property type="protein sequence ID" value="KAI9921149.1"/>
    <property type="molecule type" value="Genomic_DNA"/>
</dbReference>
<evidence type="ECO:0000313" key="1">
    <source>
        <dbReference type="EMBL" id="KAI9921149.1"/>
    </source>
</evidence>
<comment type="caution">
    <text evidence="1">The sequence shown here is derived from an EMBL/GenBank/DDBJ whole genome shotgun (WGS) entry which is preliminary data.</text>
</comment>
<gene>
    <name evidence="1" type="ORF">PsorP6_001842</name>
</gene>
<organism evidence="1 2">
    <name type="scientific">Peronosclerospora sorghi</name>
    <dbReference type="NCBI Taxonomy" id="230839"/>
    <lineage>
        <taxon>Eukaryota</taxon>
        <taxon>Sar</taxon>
        <taxon>Stramenopiles</taxon>
        <taxon>Oomycota</taxon>
        <taxon>Peronosporomycetes</taxon>
        <taxon>Peronosporales</taxon>
        <taxon>Peronosporaceae</taxon>
        <taxon>Peronosclerospora</taxon>
    </lineage>
</organism>
<dbReference type="Proteomes" id="UP001163321">
    <property type="component" value="Chromosome 1"/>
</dbReference>
<reference evidence="1 2" key="1">
    <citation type="journal article" date="2022" name="bioRxiv">
        <title>The genome of the oomycete Peronosclerospora sorghi, a cosmopolitan pathogen of maize and sorghum, is inflated with dispersed pseudogenes.</title>
        <authorList>
            <person name="Fletcher K."/>
            <person name="Martin F."/>
            <person name="Isakeit T."/>
            <person name="Cavanaugh K."/>
            <person name="Magill C."/>
            <person name="Michelmore R."/>
        </authorList>
    </citation>
    <scope>NUCLEOTIDE SEQUENCE [LARGE SCALE GENOMIC DNA]</scope>
    <source>
        <strain evidence="1">P6</strain>
    </source>
</reference>
<proteinExistence type="predicted"/>
<name>A0ACC0WQX7_9STRA</name>
<sequence length="200" mass="22853">MRALVQVEATRSWPSFGHMTRRARISTQHWTELTILSRPAPTFMSNGWTHRLLATWWTFALERSYKVRNETPDATGFMRGSLFDGTKATSEEGHGREVVSLDPVDAVVQFDHWSTHDKDKGFPPTIDRVASEPTPSCPGADHEVAKPSNEDARIVLATIQRGGQDECKAREHSRFQRGWEKRSTRWINVGYGRYVKVEEK</sequence>
<accession>A0ACC0WQX7</accession>
<evidence type="ECO:0000313" key="2">
    <source>
        <dbReference type="Proteomes" id="UP001163321"/>
    </source>
</evidence>
<keyword evidence="2" id="KW-1185">Reference proteome</keyword>